<keyword evidence="9" id="KW-1185">Reference proteome</keyword>
<dbReference type="InterPro" id="IPR037185">
    <property type="entry name" value="EmrE-like"/>
</dbReference>
<evidence type="ECO:0000256" key="1">
    <source>
        <dbReference type="ARBA" id="ARBA00004651"/>
    </source>
</evidence>
<evidence type="ECO:0000313" key="9">
    <source>
        <dbReference type="Proteomes" id="UP001501627"/>
    </source>
</evidence>
<dbReference type="PANTHER" id="PTHR32322">
    <property type="entry name" value="INNER MEMBRANE TRANSPORTER"/>
    <property type="match status" value="1"/>
</dbReference>
<feature type="transmembrane region" description="Helical" evidence="6">
    <location>
        <begin position="100"/>
        <end position="118"/>
    </location>
</feature>
<evidence type="ECO:0000256" key="5">
    <source>
        <dbReference type="ARBA" id="ARBA00023136"/>
    </source>
</evidence>
<evidence type="ECO:0000256" key="2">
    <source>
        <dbReference type="ARBA" id="ARBA00022475"/>
    </source>
</evidence>
<organism evidence="8 9">
    <name type="scientific">Comamonas faecalis</name>
    <dbReference type="NCBI Taxonomy" id="1387849"/>
    <lineage>
        <taxon>Bacteria</taxon>
        <taxon>Pseudomonadati</taxon>
        <taxon>Pseudomonadota</taxon>
        <taxon>Betaproteobacteria</taxon>
        <taxon>Burkholderiales</taxon>
        <taxon>Comamonadaceae</taxon>
        <taxon>Comamonas</taxon>
    </lineage>
</organism>
<reference evidence="9" key="1">
    <citation type="journal article" date="2019" name="Int. J. Syst. Evol. Microbiol.">
        <title>The Global Catalogue of Microorganisms (GCM) 10K type strain sequencing project: providing services to taxonomists for standard genome sequencing and annotation.</title>
        <authorList>
            <consortium name="The Broad Institute Genomics Platform"/>
            <consortium name="The Broad Institute Genome Sequencing Center for Infectious Disease"/>
            <person name="Wu L."/>
            <person name="Ma J."/>
        </authorList>
    </citation>
    <scope>NUCLEOTIDE SEQUENCE [LARGE SCALE GENOMIC DNA]</scope>
    <source>
        <strain evidence="9">JCM 17561</strain>
    </source>
</reference>
<dbReference type="EMBL" id="BAABBP010000024">
    <property type="protein sequence ID" value="GAA4000105.1"/>
    <property type="molecule type" value="Genomic_DNA"/>
</dbReference>
<keyword evidence="5 6" id="KW-0472">Membrane</keyword>
<dbReference type="InterPro" id="IPR050638">
    <property type="entry name" value="AA-Vitamin_Transporters"/>
</dbReference>
<accession>A0ABP7RP00</accession>
<proteinExistence type="predicted"/>
<feature type="transmembrane region" description="Helical" evidence="6">
    <location>
        <begin position="41"/>
        <end position="64"/>
    </location>
</feature>
<feature type="transmembrane region" description="Helical" evidence="6">
    <location>
        <begin position="71"/>
        <end position="94"/>
    </location>
</feature>
<evidence type="ECO:0000256" key="3">
    <source>
        <dbReference type="ARBA" id="ARBA00022692"/>
    </source>
</evidence>
<evidence type="ECO:0000256" key="6">
    <source>
        <dbReference type="SAM" id="Phobius"/>
    </source>
</evidence>
<comment type="subcellular location">
    <subcellularLocation>
        <location evidence="1">Cell membrane</location>
        <topology evidence="1">Multi-pass membrane protein</topology>
    </subcellularLocation>
</comment>
<feature type="domain" description="EamA" evidence="7">
    <location>
        <begin position="10"/>
        <end position="140"/>
    </location>
</feature>
<feature type="transmembrane region" description="Helical" evidence="6">
    <location>
        <begin position="270"/>
        <end position="288"/>
    </location>
</feature>
<feature type="transmembrane region" description="Helical" evidence="6">
    <location>
        <begin position="243"/>
        <end position="264"/>
    </location>
</feature>
<keyword evidence="3 6" id="KW-0812">Transmembrane</keyword>
<dbReference type="Pfam" id="PF00892">
    <property type="entry name" value="EamA"/>
    <property type="match status" value="2"/>
</dbReference>
<feature type="transmembrane region" description="Helical" evidence="6">
    <location>
        <begin position="214"/>
        <end position="236"/>
    </location>
</feature>
<name>A0ABP7RP00_9BURK</name>
<dbReference type="Proteomes" id="UP001501627">
    <property type="component" value="Unassembled WGS sequence"/>
</dbReference>
<dbReference type="PANTHER" id="PTHR32322:SF18">
    <property type="entry name" value="S-ADENOSYLMETHIONINE_S-ADENOSYLHOMOCYSTEINE TRANSPORTER"/>
    <property type="match status" value="1"/>
</dbReference>
<gene>
    <name evidence="8" type="ORF">GCM10022279_24740</name>
</gene>
<dbReference type="InterPro" id="IPR000620">
    <property type="entry name" value="EamA_dom"/>
</dbReference>
<feature type="domain" description="EamA" evidence="7">
    <location>
        <begin position="152"/>
        <end position="287"/>
    </location>
</feature>
<dbReference type="SUPFAM" id="SSF103481">
    <property type="entry name" value="Multidrug resistance efflux transporter EmrE"/>
    <property type="match status" value="2"/>
</dbReference>
<feature type="transmembrane region" description="Helical" evidence="6">
    <location>
        <begin position="125"/>
        <end position="141"/>
    </location>
</feature>
<evidence type="ECO:0000259" key="7">
    <source>
        <dbReference type="Pfam" id="PF00892"/>
    </source>
</evidence>
<evidence type="ECO:0000256" key="4">
    <source>
        <dbReference type="ARBA" id="ARBA00022989"/>
    </source>
</evidence>
<dbReference type="RefSeq" id="WP_103043982.1">
    <property type="nucleotide sequence ID" value="NZ_BAABBP010000024.1"/>
</dbReference>
<comment type="caution">
    <text evidence="8">The sequence shown here is derived from an EMBL/GenBank/DDBJ whole genome shotgun (WGS) entry which is preliminary data.</text>
</comment>
<protein>
    <submittedName>
        <fullName evidence="8">EamA family transporter</fullName>
    </submittedName>
</protein>
<keyword evidence="2" id="KW-1003">Cell membrane</keyword>
<evidence type="ECO:0000313" key="8">
    <source>
        <dbReference type="EMBL" id="GAA4000105.1"/>
    </source>
</evidence>
<feature type="transmembrane region" description="Helical" evidence="6">
    <location>
        <begin position="147"/>
        <end position="166"/>
    </location>
</feature>
<keyword evidence="4 6" id="KW-1133">Transmembrane helix</keyword>
<feature type="transmembrane region" description="Helical" evidence="6">
    <location>
        <begin position="178"/>
        <end position="202"/>
    </location>
</feature>
<sequence>MPTFSRRQLVVLVLLTLIWGLNWPIMKFGVADLPPLTFRTISFWIALPILVQVLRAQGVGFAVPRSFWPRLLVLTLTNMVAWHALMIVAIPMLSSGRAAILGYTMPIFSAVIGSFFYGDRLSARAWGGVAAAAIGVVLLLWNEMQLLGGSTLGVALMLASAAAWALGVQQLRRSQVPVALLTLSFWMVALTCVAMTMLAVVLEHRHWHWPGAGTWGAIAYNGVLVLGFAQVAWFYLARTLPPVASTLSVMMIPVIGVFTGAWWLGEVLRWQDWSAVGLMVLAIVSVLWPPRR</sequence>